<organism evidence="3 4">
    <name type="scientific">Rugosimonospora africana</name>
    <dbReference type="NCBI Taxonomy" id="556532"/>
    <lineage>
        <taxon>Bacteria</taxon>
        <taxon>Bacillati</taxon>
        <taxon>Actinomycetota</taxon>
        <taxon>Actinomycetes</taxon>
        <taxon>Micromonosporales</taxon>
        <taxon>Micromonosporaceae</taxon>
        <taxon>Rugosimonospora</taxon>
    </lineage>
</organism>
<evidence type="ECO:0000313" key="4">
    <source>
        <dbReference type="Proteomes" id="UP000642748"/>
    </source>
</evidence>
<dbReference type="InterPro" id="IPR018527">
    <property type="entry name" value="Rubredoxin_Fe_BS"/>
</dbReference>
<accession>A0A8J3VQ65</accession>
<feature type="region of interest" description="Disordered" evidence="2">
    <location>
        <begin position="1"/>
        <end position="30"/>
    </location>
</feature>
<dbReference type="Proteomes" id="UP000642748">
    <property type="component" value="Unassembled WGS sequence"/>
</dbReference>
<keyword evidence="4" id="KW-1185">Reference proteome</keyword>
<sequence length="605" mass="66440">MTAPLSTLRITPRGTTARGAVSNAEPTGLQPPGIAASQALQRASQPGYFQWLDHVRAASGCTRPIRLVGDIYTARRTGPGTAEILDIRHTDQLPDTTIYKACGNRRASVCPACARTYQNDAYQILRAFLIGGKGVPDTVAQHPAVFATFTAPGFGLVHTRKVKQHTCTNRKRCDCRAEPCRARTHGDTGLCPHGNPTVCFTRHDRADKTLGKPFCLDCYDHPHQVVWNLFSTQLWHRTKEAIERYLQQLAKRRGIPRVQVLTSTGKVRSVPPVRVAHGKAAEFQTRGVVHFHALLRIDGVDPTDSAAAVPPPAGFSSLDLEDAIYHAVTHIDLTTPTHPDQPEGWYIQWGDPDKGIDVKHITLGGTLDVTDGMAAGYLAKYSTKSTEATGHRSTRLTAETINERADPDGDHNARLIDACWQLGRLTDTPVPVPLRQRPTPPRRATALEAPWTCPNCGRHTRLRVCPTCEPTPQPKLDTKPANDGDPNPYLRLRRWAHMLGFGGHFLTKARRGCPTFTLLRTNRVTHRRQHDDDQAPGLIRTADHTDEETILIVGIFDFAGVGWHNTGDALLANTSAAMARARHDAAREELTHEIGSTPAISSHAA</sequence>
<dbReference type="InterPro" id="IPR046828">
    <property type="entry name" value="RepSA"/>
</dbReference>
<proteinExistence type="predicted"/>
<evidence type="ECO:0000313" key="3">
    <source>
        <dbReference type="EMBL" id="GIH14697.1"/>
    </source>
</evidence>
<name>A0A8J3VQ65_9ACTN</name>
<dbReference type="EMBL" id="BONZ01000027">
    <property type="protein sequence ID" value="GIH14697.1"/>
    <property type="molecule type" value="Genomic_DNA"/>
</dbReference>
<protein>
    <recommendedName>
        <fullName evidence="5">Plasmid replication initiator protein</fullName>
    </recommendedName>
</protein>
<dbReference type="AlphaFoldDB" id="A0A8J3VQ65"/>
<dbReference type="Pfam" id="PF20199">
    <property type="entry name" value="RepSA"/>
    <property type="match status" value="1"/>
</dbReference>
<evidence type="ECO:0000256" key="2">
    <source>
        <dbReference type="SAM" id="MobiDB-lite"/>
    </source>
</evidence>
<evidence type="ECO:0000256" key="1">
    <source>
        <dbReference type="ARBA" id="ARBA00022723"/>
    </source>
</evidence>
<comment type="caution">
    <text evidence="3">The sequence shown here is derived from an EMBL/GenBank/DDBJ whole genome shotgun (WGS) entry which is preliminary data.</text>
</comment>
<keyword evidence="1" id="KW-0479">Metal-binding</keyword>
<dbReference type="PROSITE" id="PS00202">
    <property type="entry name" value="RUBREDOXIN"/>
    <property type="match status" value="1"/>
</dbReference>
<gene>
    <name evidence="3" type="ORF">Raf01_28690</name>
</gene>
<reference evidence="3" key="1">
    <citation type="submission" date="2021-01" db="EMBL/GenBank/DDBJ databases">
        <title>Whole genome shotgun sequence of Rugosimonospora africana NBRC 104875.</title>
        <authorList>
            <person name="Komaki H."/>
            <person name="Tamura T."/>
        </authorList>
    </citation>
    <scope>NUCLEOTIDE SEQUENCE</scope>
    <source>
        <strain evidence="3">NBRC 104875</strain>
    </source>
</reference>
<evidence type="ECO:0008006" key="5">
    <source>
        <dbReference type="Google" id="ProtNLM"/>
    </source>
</evidence>
<dbReference type="GO" id="GO:0046872">
    <property type="term" value="F:metal ion binding"/>
    <property type="evidence" value="ECO:0007669"/>
    <property type="project" value="UniProtKB-KW"/>
</dbReference>
<dbReference type="RefSeq" id="WP_203918337.1">
    <property type="nucleotide sequence ID" value="NZ_BONZ01000027.1"/>
</dbReference>